<dbReference type="CDD" id="cd07185">
    <property type="entry name" value="OmpA_C-like"/>
    <property type="match status" value="1"/>
</dbReference>
<feature type="domain" description="OmpA-like" evidence="2">
    <location>
        <begin position="601"/>
        <end position="723"/>
    </location>
</feature>
<evidence type="ECO:0000313" key="3">
    <source>
        <dbReference type="EMBL" id="SGZ15940.1"/>
    </source>
</evidence>
<name>A0A1L0C7F9_9GAMM</name>
<accession>A0A1L0C7F9</accession>
<protein>
    <recommendedName>
        <fullName evidence="2">OmpA-like domain-containing protein</fullName>
    </recommendedName>
</protein>
<reference evidence="3 4" key="1">
    <citation type="submission" date="2016-11" db="EMBL/GenBank/DDBJ databases">
        <authorList>
            <person name="Jaros S."/>
            <person name="Januszkiewicz K."/>
            <person name="Wedrychowicz H."/>
        </authorList>
    </citation>
    <scope>NUCLEOTIDE SEQUENCE [LARGE SCALE GENOMIC DNA]</scope>
    <source>
        <strain evidence="3">NVI 5450</strain>
    </source>
</reference>
<dbReference type="PROSITE" id="PS51123">
    <property type="entry name" value="OMPA_2"/>
    <property type="match status" value="1"/>
</dbReference>
<gene>
    <name evidence="3" type="ORF">NVI5450_4251</name>
</gene>
<dbReference type="Proteomes" id="UP000183794">
    <property type="component" value="Unassembled WGS sequence"/>
</dbReference>
<proteinExistence type="predicted"/>
<organism evidence="3 4">
    <name type="scientific">Moritella viscosa</name>
    <dbReference type="NCBI Taxonomy" id="80854"/>
    <lineage>
        <taxon>Bacteria</taxon>
        <taxon>Pseudomonadati</taxon>
        <taxon>Pseudomonadota</taxon>
        <taxon>Gammaproteobacteria</taxon>
        <taxon>Alteromonadales</taxon>
        <taxon>Moritellaceae</taxon>
        <taxon>Moritella</taxon>
    </lineage>
</organism>
<sequence length="1574" mass="175275">MNDPKTLENYYLLGCHFPSEFNTDAEMDEYPTWHLTGDVTGLEEVTNVRPIVLTPVMANIEGDAGQLWASNRAGLLCNLGPGAHETNLTDSHEILRHSSPVHKLTEEQYQLSFPPLAILARLAQHSQDNKVLGKKIASVLNQMKGTGSLGSKFNVTTVALKQLAPAYKKKSDDSLTQEQQSYNTWLNDVQKRGEPIKGFLLPTVATCAVMFSHADYTNAQVTLQRFDVNEDAANKDIINNGQYTDIGSPTLATVLPDSDSNHPCALFNVDADLFEDGFYSIKVQFLLSNMENNELPEMIKNANVEQFMDGADVAYRYELREYIEFNQQTPMGKFAIVSGDMISLEETLIYQFPQYLSGIKQYLNGQQSESKAINSPALTSLATLNAIKDASGQLGMNLLSGSMNPDIEKGPKAVMNNVAKLYWEKVKNTELPDAMVATGELYFGIQNVTAAWTELERMFTGHGISELGSGALIKNYFLDKAKITEQLTVLKTAFGEKKYTIVAGTLANTWFGGVAGLAGNGIGLIGTGQNLYDLYSKAKQIDGLQKKAASANGKLEDIAYDYLDNIPVWNVHNKDKVKAIDDAISEGKEKLSTEKGDLLSFMNDERGAGIKLLFHFNSTEKEINDNKAIIDILSEVVKNEPNLRIRIEGHACQVDNVEINLKVSAARAENAKQAFPEALHSRITVVALGESQPVVEAKGNAIDRDNKALQANRRVEIRIYLPTLNVVFHPSRIGSQTMERARLAAMIALNTQNKAEEELKLTVLQGMVDVASYLPLIGPAARGVLLIQGGGTVIKSAVSSLDAALFDCSYAKLTENLNRQKELVKLSRIHLDMLREVRNIDITLNVNVDSYQALAEFLSSGNTKKELLKRYKLRALATNGLMILIAHVANKSKSGDITSALERYDVKGYINHYIARDDWSIDLLHGNNIATAWINEQDQKARMPLKSSSYYRPSLFTPLLEAHSKKMKLHIENNAELTSGRFNRVFPIQTNLFSQGEARLFKEFAANFAPTQYDLTSDKIGFCRILVAEPNTNKWQVLTRWMKKDKSNRVTAFHKFKIQLILNKPDQLVFPVEIGYNRVDGIDIQGPKFELLFSPMRSSDFCCDPDNEIANYFKHKAEKPNQKVEETALTAIEFEPSYYFGPVSISGVKPITSKARIESLKAIGTLGLSLIFGDADANYTEYVKQGGFRYMRYVFHISNLNLPLHYSNSDENSDFHKNEFSVGVHGENAVTIPFYEGLNESTIKVSEVDVLAIPEFVYARNTGKAVVKPVIDNIAHMVVGLDSKESGLKLLSKTGPLVNFDWHNGSNSSGVIDFQSVKDSPTSLQVFIIGESNKSDYEKTLKLNWKKVSMLLQLGMDCDDKNTAGPSYNSDMHYIGDVKFSQYYANMNKTTNTNYSEWLIPNVSDSIIADNDELDLNRVGKGLSQIVHDLNAGVTNLDKDKTYAIYSMSFDLAYVSPTGAKINGLRPFGNLLSSKTPNLYISQLLQTNMLQKNVGQNTSYPLPTLKMALPKLYHGMTAVPWMRVGELNADNIDKQLANEWQAYSAKEKRELIKDWIENQSTVVDSPYPLHVKMK</sequence>
<evidence type="ECO:0000259" key="2">
    <source>
        <dbReference type="PROSITE" id="PS51123"/>
    </source>
</evidence>
<dbReference type="InterPro" id="IPR036737">
    <property type="entry name" value="OmpA-like_sf"/>
</dbReference>
<dbReference type="EMBL" id="FPLD01000121">
    <property type="protein sequence ID" value="SGZ15940.1"/>
    <property type="molecule type" value="Genomic_DNA"/>
</dbReference>
<dbReference type="InterPro" id="IPR006665">
    <property type="entry name" value="OmpA-like"/>
</dbReference>
<dbReference type="Gene3D" id="3.30.1330.60">
    <property type="entry name" value="OmpA-like domain"/>
    <property type="match status" value="1"/>
</dbReference>
<evidence type="ECO:0000256" key="1">
    <source>
        <dbReference type="PROSITE-ProRule" id="PRU00473"/>
    </source>
</evidence>
<dbReference type="SUPFAM" id="SSF103088">
    <property type="entry name" value="OmpA-like"/>
    <property type="match status" value="1"/>
</dbReference>
<evidence type="ECO:0000313" key="4">
    <source>
        <dbReference type="Proteomes" id="UP000183794"/>
    </source>
</evidence>
<dbReference type="GO" id="GO:0016020">
    <property type="term" value="C:membrane"/>
    <property type="evidence" value="ECO:0007669"/>
    <property type="project" value="UniProtKB-UniRule"/>
</dbReference>
<dbReference type="RefSeq" id="WP_075497670.1">
    <property type="nucleotide sequence ID" value="NZ_CAWRBC010000148.1"/>
</dbReference>
<keyword evidence="1" id="KW-0472">Membrane</keyword>